<protein>
    <submittedName>
        <fullName evidence="2">Uncharacterized protein</fullName>
    </submittedName>
</protein>
<keyword evidence="3" id="KW-1185">Reference proteome</keyword>
<dbReference type="EMBL" id="LUSW01000003">
    <property type="protein sequence ID" value="RAT37478.1"/>
    <property type="molecule type" value="Genomic_DNA"/>
</dbReference>
<gene>
    <name evidence="1" type="ORF">AU492_01700</name>
    <name evidence="2" type="ORF">EC392_10305</name>
</gene>
<name>A0A3N0UFN2_9GAMM</name>
<dbReference type="STRING" id="1172565.AU508_05915"/>
<evidence type="ECO:0000313" key="1">
    <source>
        <dbReference type="EMBL" id="RAT37478.1"/>
    </source>
</evidence>
<reference evidence="2 4" key="2">
    <citation type="submission" date="2018-10" db="EMBL/GenBank/DDBJ databases">
        <title>New species genome.</title>
        <authorList>
            <person name="Li Y."/>
        </authorList>
    </citation>
    <scope>NUCLEOTIDE SEQUENCE [LARGE SCALE GENOMIC DNA]</scope>
    <source>
        <strain evidence="2 4">L6_4B</strain>
    </source>
</reference>
<dbReference type="EMBL" id="RJUJ01000009">
    <property type="protein sequence ID" value="ROH79399.1"/>
    <property type="molecule type" value="Genomic_DNA"/>
</dbReference>
<evidence type="ECO:0000313" key="4">
    <source>
        <dbReference type="Proteomes" id="UP000274511"/>
    </source>
</evidence>
<reference evidence="1 3" key="1">
    <citation type="submission" date="2016-02" db="EMBL/GenBank/DDBJ databases">
        <title>Species-wide whole genome sequencing reveals diversity, host range in Lonsdalea quercina.</title>
        <authorList>
            <person name="Li Y."/>
        </authorList>
    </citation>
    <scope>NUCLEOTIDE SEQUENCE [LARGE SCALE GENOMIC DNA]</scope>
    <source>
        <strain evidence="1 3">CFCC 12721</strain>
    </source>
</reference>
<organism evidence="2 4">
    <name type="scientific">Lonsdalea populi</name>
    <dbReference type="NCBI Taxonomy" id="1172565"/>
    <lineage>
        <taxon>Bacteria</taxon>
        <taxon>Pseudomonadati</taxon>
        <taxon>Pseudomonadota</taxon>
        <taxon>Gammaproteobacteria</taxon>
        <taxon>Enterobacterales</taxon>
        <taxon>Pectobacteriaceae</taxon>
        <taxon>Lonsdalea</taxon>
    </lineage>
</organism>
<sequence length="79" mass="9294">MVNSIRPWCGLRRLWQPRKPLWEPRDAENDQSDRAFPEAGIITMMPSWHEENDNPGKFEMFYCEINDLDADGENLAKLT</sequence>
<dbReference type="RefSeq" id="WP_085685895.1">
    <property type="nucleotide sequence ID" value="NZ_LUSW01000003.1"/>
</dbReference>
<accession>A0A3N0UFN2</accession>
<dbReference type="Proteomes" id="UP000274511">
    <property type="component" value="Unassembled WGS sequence"/>
</dbReference>
<dbReference type="AlphaFoldDB" id="A0A3N0UFN2"/>
<dbReference type="Proteomes" id="UP000250186">
    <property type="component" value="Unassembled WGS sequence"/>
</dbReference>
<evidence type="ECO:0000313" key="2">
    <source>
        <dbReference type="EMBL" id="ROH79399.1"/>
    </source>
</evidence>
<proteinExistence type="predicted"/>
<comment type="caution">
    <text evidence="2">The sequence shown here is derived from an EMBL/GenBank/DDBJ whole genome shotgun (WGS) entry which is preliminary data.</text>
</comment>
<evidence type="ECO:0000313" key="3">
    <source>
        <dbReference type="Proteomes" id="UP000250186"/>
    </source>
</evidence>